<evidence type="ECO:0000313" key="7">
    <source>
        <dbReference type="EMBL" id="TYH24283.1"/>
    </source>
</evidence>
<dbReference type="Gene3D" id="3.40.640.10">
    <property type="entry name" value="Type I PLP-dependent aspartate aminotransferase-like (Major domain)"/>
    <property type="match status" value="1"/>
</dbReference>
<dbReference type="GO" id="GO:0030170">
    <property type="term" value="F:pyridoxal phosphate binding"/>
    <property type="evidence" value="ECO:0007669"/>
    <property type="project" value="InterPro"/>
</dbReference>
<dbReference type="InterPro" id="IPR015424">
    <property type="entry name" value="PyrdxlP-dep_Trfase"/>
</dbReference>
<dbReference type="InterPro" id="IPR004839">
    <property type="entry name" value="Aminotransferase_I/II_large"/>
</dbReference>
<proteinExistence type="inferred from homology"/>
<dbReference type="PANTHER" id="PTHR13693">
    <property type="entry name" value="CLASS II AMINOTRANSFERASE/8-AMINO-7-OXONONANOATE SYNTHASE"/>
    <property type="match status" value="1"/>
</dbReference>
<protein>
    <recommendedName>
        <fullName evidence="6">Aminotransferase class I/classII large domain-containing protein</fullName>
    </recommendedName>
</protein>
<evidence type="ECO:0000256" key="3">
    <source>
        <dbReference type="ARBA" id="ARBA00022679"/>
    </source>
</evidence>
<sequence>MALMVALGNLASLLAAGNVPVKDEKIAIFSDELNHASIIDGIRLAERQRSVEFFVYKHCDMSHLRALLSNCKMKKKVVVTDSLFSMDGDFAPMLELVELRRKHNLLLVIDDAHGTFVCGKSGGGVAEEFECERDVDICIGTLSKAAGCHGGFIACSKRWKQLIQSRGRSFIFSTATPVPIAAAGHAAVIVAKRETWRRRELWNRVEDFRALTGIAISSPIISLIVGSEEKALKASRKLLKSGFRVTAMRPPTVPPNSCRLRIALSAAHTTDDLRKLTSALSSYINFQDTGGTSLHIHSKL</sequence>
<dbReference type="InterPro" id="IPR050087">
    <property type="entry name" value="AON_synthase_class-II"/>
</dbReference>
<dbReference type="GO" id="GO:0009102">
    <property type="term" value="P:biotin biosynthetic process"/>
    <property type="evidence" value="ECO:0007669"/>
    <property type="project" value="TreeGrafter"/>
</dbReference>
<keyword evidence="3" id="KW-0808">Transferase</keyword>
<reference evidence="7 8" key="1">
    <citation type="submission" date="2019-06" db="EMBL/GenBank/DDBJ databases">
        <title>WGS assembly of Gossypium darwinii.</title>
        <authorList>
            <person name="Chen Z.J."/>
            <person name="Sreedasyam A."/>
            <person name="Ando A."/>
            <person name="Song Q."/>
            <person name="De L."/>
            <person name="Hulse-Kemp A."/>
            <person name="Ding M."/>
            <person name="Ye W."/>
            <person name="Kirkbride R."/>
            <person name="Jenkins J."/>
            <person name="Plott C."/>
            <person name="Lovell J."/>
            <person name="Lin Y.-M."/>
            <person name="Vaughn R."/>
            <person name="Liu B."/>
            <person name="Li W."/>
            <person name="Simpson S."/>
            <person name="Scheffler B."/>
            <person name="Saski C."/>
            <person name="Grover C."/>
            <person name="Hu G."/>
            <person name="Conover J."/>
            <person name="Carlson J."/>
            <person name="Shu S."/>
            <person name="Boston L."/>
            <person name="Williams M."/>
            <person name="Peterson D."/>
            <person name="Mcgee K."/>
            <person name="Jones D."/>
            <person name="Wendel J."/>
            <person name="Stelly D."/>
            <person name="Grimwood J."/>
            <person name="Schmutz J."/>
        </authorList>
    </citation>
    <scope>NUCLEOTIDE SEQUENCE [LARGE SCALE GENOMIC DNA]</scope>
    <source>
        <strain evidence="7">1808015.09</strain>
    </source>
</reference>
<feature type="domain" description="Aminotransferase class I/classII large" evidence="6">
    <location>
        <begin position="23"/>
        <end position="280"/>
    </location>
</feature>
<evidence type="ECO:0000256" key="2">
    <source>
        <dbReference type="ARBA" id="ARBA00010008"/>
    </source>
</evidence>
<keyword evidence="8" id="KW-1185">Reference proteome</keyword>
<evidence type="ECO:0000313" key="8">
    <source>
        <dbReference type="Proteomes" id="UP000323506"/>
    </source>
</evidence>
<gene>
    <name evidence="7" type="ORF">ES288_A03G079600v1</name>
</gene>
<comment type="similarity">
    <text evidence="2">Belongs to the class-II pyridoxal-phosphate-dependent aminotransferase family. BioF subfamily.</text>
</comment>
<dbReference type="SUPFAM" id="SSF53383">
    <property type="entry name" value="PLP-dependent transferases"/>
    <property type="match status" value="1"/>
</dbReference>
<evidence type="ECO:0000256" key="1">
    <source>
        <dbReference type="ARBA" id="ARBA00001933"/>
    </source>
</evidence>
<dbReference type="EMBL" id="CM017690">
    <property type="protein sequence ID" value="TYH24283.1"/>
    <property type="molecule type" value="Genomic_DNA"/>
</dbReference>
<dbReference type="GO" id="GO:0016740">
    <property type="term" value="F:transferase activity"/>
    <property type="evidence" value="ECO:0007669"/>
    <property type="project" value="UniProtKB-KW"/>
</dbReference>
<keyword evidence="5" id="KW-0732">Signal</keyword>
<comment type="cofactor">
    <cofactor evidence="1">
        <name>pyridoxal 5'-phosphate</name>
        <dbReference type="ChEBI" id="CHEBI:597326"/>
    </cofactor>
</comment>
<evidence type="ECO:0000259" key="6">
    <source>
        <dbReference type="Pfam" id="PF00155"/>
    </source>
</evidence>
<evidence type="ECO:0000256" key="5">
    <source>
        <dbReference type="SAM" id="SignalP"/>
    </source>
</evidence>
<accession>A0A5D2H1J2</accession>
<dbReference type="PANTHER" id="PTHR13693:SF77">
    <property type="entry name" value="8-AMINO-7-OXONONANOATE SYNTHASE"/>
    <property type="match status" value="1"/>
</dbReference>
<dbReference type="InterPro" id="IPR015421">
    <property type="entry name" value="PyrdxlP-dep_Trfase_major"/>
</dbReference>
<feature type="signal peptide" evidence="5">
    <location>
        <begin position="1"/>
        <end position="16"/>
    </location>
</feature>
<name>A0A5D2H1J2_GOSDA</name>
<keyword evidence="4" id="KW-0663">Pyridoxal phosphate</keyword>
<dbReference type="Gene3D" id="3.90.1150.10">
    <property type="entry name" value="Aspartate Aminotransferase, domain 1"/>
    <property type="match status" value="1"/>
</dbReference>
<evidence type="ECO:0000256" key="4">
    <source>
        <dbReference type="ARBA" id="ARBA00022898"/>
    </source>
</evidence>
<dbReference type="Proteomes" id="UP000323506">
    <property type="component" value="Chromosome A03"/>
</dbReference>
<organism evidence="7 8">
    <name type="scientific">Gossypium darwinii</name>
    <name type="common">Darwin's cotton</name>
    <name type="synonym">Gossypium barbadense var. darwinii</name>
    <dbReference type="NCBI Taxonomy" id="34276"/>
    <lineage>
        <taxon>Eukaryota</taxon>
        <taxon>Viridiplantae</taxon>
        <taxon>Streptophyta</taxon>
        <taxon>Embryophyta</taxon>
        <taxon>Tracheophyta</taxon>
        <taxon>Spermatophyta</taxon>
        <taxon>Magnoliopsida</taxon>
        <taxon>eudicotyledons</taxon>
        <taxon>Gunneridae</taxon>
        <taxon>Pentapetalae</taxon>
        <taxon>rosids</taxon>
        <taxon>malvids</taxon>
        <taxon>Malvales</taxon>
        <taxon>Malvaceae</taxon>
        <taxon>Malvoideae</taxon>
        <taxon>Gossypium</taxon>
    </lineage>
</organism>
<dbReference type="InterPro" id="IPR015422">
    <property type="entry name" value="PyrdxlP-dep_Trfase_small"/>
</dbReference>
<dbReference type="Pfam" id="PF00155">
    <property type="entry name" value="Aminotran_1_2"/>
    <property type="match status" value="1"/>
</dbReference>
<feature type="chain" id="PRO_5022968956" description="Aminotransferase class I/classII large domain-containing protein" evidence="5">
    <location>
        <begin position="17"/>
        <end position="300"/>
    </location>
</feature>
<dbReference type="AlphaFoldDB" id="A0A5D2H1J2"/>